<dbReference type="PANTHER" id="PTHR33048">
    <property type="entry name" value="PTH11-LIKE INTEGRAL MEMBRANE PROTEIN (AFU_ORTHOLOGUE AFUA_5G11245)"/>
    <property type="match status" value="1"/>
</dbReference>
<keyword evidence="10" id="KW-1185">Reference proteome</keyword>
<feature type="transmembrane region" description="Helical" evidence="7">
    <location>
        <begin position="149"/>
        <end position="169"/>
    </location>
</feature>
<dbReference type="PANTHER" id="PTHR33048:SF124">
    <property type="entry name" value="INTEGRAL MEMBRANE PROTEIN"/>
    <property type="match status" value="1"/>
</dbReference>
<evidence type="ECO:0000256" key="6">
    <source>
        <dbReference type="SAM" id="MobiDB-lite"/>
    </source>
</evidence>
<dbReference type="InterPro" id="IPR049326">
    <property type="entry name" value="Rhodopsin_dom_fungi"/>
</dbReference>
<feature type="transmembrane region" description="Helical" evidence="7">
    <location>
        <begin position="63"/>
        <end position="88"/>
    </location>
</feature>
<evidence type="ECO:0000256" key="3">
    <source>
        <dbReference type="ARBA" id="ARBA00022989"/>
    </source>
</evidence>
<dbReference type="EMBL" id="JAOQAZ010000016">
    <property type="protein sequence ID" value="KAJ4258078.1"/>
    <property type="molecule type" value="Genomic_DNA"/>
</dbReference>
<accession>A0A9W8VCA8</accession>
<feature type="region of interest" description="Disordered" evidence="6">
    <location>
        <begin position="239"/>
        <end position="261"/>
    </location>
</feature>
<organism evidence="9 10">
    <name type="scientific">Fusarium torreyae</name>
    <dbReference type="NCBI Taxonomy" id="1237075"/>
    <lineage>
        <taxon>Eukaryota</taxon>
        <taxon>Fungi</taxon>
        <taxon>Dikarya</taxon>
        <taxon>Ascomycota</taxon>
        <taxon>Pezizomycotina</taxon>
        <taxon>Sordariomycetes</taxon>
        <taxon>Hypocreomycetidae</taxon>
        <taxon>Hypocreales</taxon>
        <taxon>Nectriaceae</taxon>
        <taxon>Fusarium</taxon>
    </lineage>
</organism>
<evidence type="ECO:0000256" key="1">
    <source>
        <dbReference type="ARBA" id="ARBA00004141"/>
    </source>
</evidence>
<dbReference type="Pfam" id="PF20684">
    <property type="entry name" value="Fung_rhodopsin"/>
    <property type="match status" value="1"/>
</dbReference>
<evidence type="ECO:0000313" key="10">
    <source>
        <dbReference type="Proteomes" id="UP001152049"/>
    </source>
</evidence>
<reference evidence="9" key="1">
    <citation type="submission" date="2022-09" db="EMBL/GenBank/DDBJ databases">
        <title>Fusarium specimens isolated from Avocado Roots.</title>
        <authorList>
            <person name="Stajich J."/>
            <person name="Roper C."/>
            <person name="Heimlech-Rivalta G."/>
        </authorList>
    </citation>
    <scope>NUCLEOTIDE SEQUENCE</scope>
    <source>
        <strain evidence="9">CF00136</strain>
    </source>
</reference>
<sequence length="330" mass="36978">MQSVQIWSISIGGLCHHAWEMPIEVFEKHMLSSYIAAPVFIICNGLSKTSLLTFYLRISPHRWFRIVIFTTIVFVVLYTVIIADLLLFGCKPIRAAWDPFEFATGKCINTALVYIIIAVVNIVSDLILFIIPIPIIVRLKIPTGQKIGAAIMFGIATMTVATSIIRMVYLPSLLGEADIPWVAAPANVWSYVASTPFFVESILKTLVWVFRITEANLFIICGSMPTFRKFFKRFAPKWMGSSDHSDPSRPTTDQSHSKVQRLQHTGYTQFDMTELEDYLDIERGQNNQTSITQSNNSGTVGSSLENISEEAISEQGKATYITTAQLGYSQ</sequence>
<feature type="transmembrane region" description="Helical" evidence="7">
    <location>
        <begin position="34"/>
        <end position="56"/>
    </location>
</feature>
<comment type="caution">
    <text evidence="9">The sequence shown here is derived from an EMBL/GenBank/DDBJ whole genome shotgun (WGS) entry which is preliminary data.</text>
</comment>
<evidence type="ECO:0000259" key="8">
    <source>
        <dbReference type="Pfam" id="PF20684"/>
    </source>
</evidence>
<dbReference type="InterPro" id="IPR052337">
    <property type="entry name" value="SAT4-like"/>
</dbReference>
<name>A0A9W8VCA8_9HYPO</name>
<evidence type="ECO:0000256" key="4">
    <source>
        <dbReference type="ARBA" id="ARBA00023136"/>
    </source>
</evidence>
<dbReference type="AlphaFoldDB" id="A0A9W8VCA8"/>
<keyword evidence="3 7" id="KW-1133">Transmembrane helix</keyword>
<evidence type="ECO:0000256" key="5">
    <source>
        <dbReference type="ARBA" id="ARBA00038359"/>
    </source>
</evidence>
<dbReference type="GO" id="GO:0016020">
    <property type="term" value="C:membrane"/>
    <property type="evidence" value="ECO:0007669"/>
    <property type="project" value="UniProtKB-SubCell"/>
</dbReference>
<keyword evidence="2 7" id="KW-0812">Transmembrane</keyword>
<protein>
    <recommendedName>
        <fullName evidence="8">Rhodopsin domain-containing protein</fullName>
    </recommendedName>
</protein>
<dbReference type="OrthoDB" id="5342292at2759"/>
<evidence type="ECO:0000256" key="2">
    <source>
        <dbReference type="ARBA" id="ARBA00022692"/>
    </source>
</evidence>
<comment type="similarity">
    <text evidence="5">Belongs to the SAT4 family.</text>
</comment>
<feature type="transmembrane region" description="Helical" evidence="7">
    <location>
        <begin position="189"/>
        <end position="210"/>
    </location>
</feature>
<keyword evidence="4 7" id="KW-0472">Membrane</keyword>
<feature type="domain" description="Rhodopsin" evidence="8">
    <location>
        <begin position="7"/>
        <end position="192"/>
    </location>
</feature>
<evidence type="ECO:0000256" key="7">
    <source>
        <dbReference type="SAM" id="Phobius"/>
    </source>
</evidence>
<evidence type="ECO:0000313" key="9">
    <source>
        <dbReference type="EMBL" id="KAJ4258078.1"/>
    </source>
</evidence>
<proteinExistence type="inferred from homology"/>
<dbReference type="Proteomes" id="UP001152049">
    <property type="component" value="Unassembled WGS sequence"/>
</dbReference>
<comment type="subcellular location">
    <subcellularLocation>
        <location evidence="1">Membrane</location>
        <topology evidence="1">Multi-pass membrane protein</topology>
    </subcellularLocation>
</comment>
<feature type="transmembrane region" description="Helical" evidence="7">
    <location>
        <begin position="108"/>
        <end position="137"/>
    </location>
</feature>
<gene>
    <name evidence="9" type="ORF">NW762_008218</name>
</gene>